<evidence type="ECO:0000313" key="1">
    <source>
        <dbReference type="EMBL" id="GAG96975.1"/>
    </source>
</evidence>
<protein>
    <submittedName>
        <fullName evidence="1">Uncharacterized protein</fullName>
    </submittedName>
</protein>
<accession>X1BPT1</accession>
<gene>
    <name evidence="1" type="ORF">S01H4_41151</name>
</gene>
<dbReference type="AlphaFoldDB" id="X1BPT1"/>
<organism evidence="1">
    <name type="scientific">marine sediment metagenome</name>
    <dbReference type="NCBI Taxonomy" id="412755"/>
    <lineage>
        <taxon>unclassified sequences</taxon>
        <taxon>metagenomes</taxon>
        <taxon>ecological metagenomes</taxon>
    </lineage>
</organism>
<sequence length="43" mass="4815">YGKKGKINMNFSEEKPPKGFSGYISIDGTFKSVTTKKNDQKTD</sequence>
<proteinExistence type="predicted"/>
<name>X1BPT1_9ZZZZ</name>
<feature type="non-terminal residue" evidence="1">
    <location>
        <position position="1"/>
    </location>
</feature>
<dbReference type="EMBL" id="BART01022485">
    <property type="protein sequence ID" value="GAG96975.1"/>
    <property type="molecule type" value="Genomic_DNA"/>
</dbReference>
<comment type="caution">
    <text evidence="1">The sequence shown here is derived from an EMBL/GenBank/DDBJ whole genome shotgun (WGS) entry which is preliminary data.</text>
</comment>
<reference evidence="1" key="1">
    <citation type="journal article" date="2014" name="Front. Microbiol.">
        <title>High frequency of phylogenetically diverse reductive dehalogenase-homologous genes in deep subseafloor sedimentary metagenomes.</title>
        <authorList>
            <person name="Kawai M."/>
            <person name="Futagami T."/>
            <person name="Toyoda A."/>
            <person name="Takaki Y."/>
            <person name="Nishi S."/>
            <person name="Hori S."/>
            <person name="Arai W."/>
            <person name="Tsubouchi T."/>
            <person name="Morono Y."/>
            <person name="Uchiyama I."/>
            <person name="Ito T."/>
            <person name="Fujiyama A."/>
            <person name="Inagaki F."/>
            <person name="Takami H."/>
        </authorList>
    </citation>
    <scope>NUCLEOTIDE SEQUENCE</scope>
    <source>
        <strain evidence="1">Expedition CK06-06</strain>
    </source>
</reference>